<organism evidence="1">
    <name type="scientific">marine sediment metagenome</name>
    <dbReference type="NCBI Taxonomy" id="412755"/>
    <lineage>
        <taxon>unclassified sequences</taxon>
        <taxon>metagenomes</taxon>
        <taxon>ecological metagenomes</taxon>
    </lineage>
</organism>
<evidence type="ECO:0000313" key="1">
    <source>
        <dbReference type="EMBL" id="GAI45764.1"/>
    </source>
</evidence>
<name>X1QR65_9ZZZZ</name>
<reference evidence="1" key="1">
    <citation type="journal article" date="2014" name="Front. Microbiol.">
        <title>High frequency of phylogenetically diverse reductive dehalogenase-homologous genes in deep subseafloor sedimentary metagenomes.</title>
        <authorList>
            <person name="Kawai M."/>
            <person name="Futagami T."/>
            <person name="Toyoda A."/>
            <person name="Takaki Y."/>
            <person name="Nishi S."/>
            <person name="Hori S."/>
            <person name="Arai W."/>
            <person name="Tsubouchi T."/>
            <person name="Morono Y."/>
            <person name="Uchiyama I."/>
            <person name="Ito T."/>
            <person name="Fujiyama A."/>
            <person name="Inagaki F."/>
            <person name="Takami H."/>
        </authorList>
    </citation>
    <scope>NUCLEOTIDE SEQUENCE</scope>
    <source>
        <strain evidence="1">Expedition CK06-06</strain>
    </source>
</reference>
<protein>
    <submittedName>
        <fullName evidence="1">Uncharacterized protein</fullName>
    </submittedName>
</protein>
<sequence>MGNLFTEEVGKVLTRLLGNVLTEALGKVLDIYRGALFVSYDILLLRQDQTKISKRKLEGILWNQHWIAKSPEKDTYIFMHNTDQSHIEIKHDYYEPDDPLIKTKKVDSIELRTWALSSEWTINHLIRLAFLLSEKLGLVIYDPQLGKRITIKDIDKLEESYFEWRLSVKAVELKLDVDPKKLIPITAFVAHSFSPSDDLINDYIISSLRHRVKEVLTGR</sequence>
<feature type="non-terminal residue" evidence="1">
    <location>
        <position position="219"/>
    </location>
</feature>
<dbReference type="AlphaFoldDB" id="X1QR65"/>
<dbReference type="EMBL" id="BARV01024300">
    <property type="protein sequence ID" value="GAI45764.1"/>
    <property type="molecule type" value="Genomic_DNA"/>
</dbReference>
<comment type="caution">
    <text evidence="1">The sequence shown here is derived from an EMBL/GenBank/DDBJ whole genome shotgun (WGS) entry which is preliminary data.</text>
</comment>
<accession>X1QR65</accession>
<gene>
    <name evidence="1" type="ORF">S06H3_39685</name>
</gene>
<proteinExistence type="predicted"/>